<feature type="domain" description="DinB-like" evidence="1">
    <location>
        <begin position="21"/>
        <end position="174"/>
    </location>
</feature>
<dbReference type="SUPFAM" id="SSF109854">
    <property type="entry name" value="DinB/YfiT-like putative metalloenzymes"/>
    <property type="match status" value="1"/>
</dbReference>
<dbReference type="Gene3D" id="1.20.120.450">
    <property type="entry name" value="dinb family like domain"/>
    <property type="match status" value="1"/>
</dbReference>
<dbReference type="OrthoDB" id="1524454at2"/>
<dbReference type="InterPro" id="IPR024775">
    <property type="entry name" value="DinB-like"/>
</dbReference>
<protein>
    <recommendedName>
        <fullName evidence="1">DinB-like domain-containing protein</fullName>
    </recommendedName>
</protein>
<proteinExistence type="predicted"/>
<evidence type="ECO:0000259" key="1">
    <source>
        <dbReference type="Pfam" id="PF12867"/>
    </source>
</evidence>
<gene>
    <name evidence="2" type="ORF">AAE02nite_33410</name>
</gene>
<name>A0A512B1J8_9BACT</name>
<dbReference type="AlphaFoldDB" id="A0A512B1J8"/>
<evidence type="ECO:0000313" key="3">
    <source>
        <dbReference type="Proteomes" id="UP000321532"/>
    </source>
</evidence>
<dbReference type="EMBL" id="BJYS01000026">
    <property type="protein sequence ID" value="GEO05677.1"/>
    <property type="molecule type" value="Genomic_DNA"/>
</dbReference>
<accession>A0A512B1J8</accession>
<dbReference type="InterPro" id="IPR034660">
    <property type="entry name" value="DinB/YfiT-like"/>
</dbReference>
<dbReference type="Pfam" id="PF12867">
    <property type="entry name" value="DinB_2"/>
    <property type="match status" value="1"/>
</dbReference>
<organism evidence="2 3">
    <name type="scientific">Adhaeribacter aerolatus</name>
    <dbReference type="NCBI Taxonomy" id="670289"/>
    <lineage>
        <taxon>Bacteria</taxon>
        <taxon>Pseudomonadati</taxon>
        <taxon>Bacteroidota</taxon>
        <taxon>Cytophagia</taxon>
        <taxon>Cytophagales</taxon>
        <taxon>Hymenobacteraceae</taxon>
        <taxon>Adhaeribacter</taxon>
    </lineage>
</organism>
<comment type="caution">
    <text evidence="2">The sequence shown here is derived from an EMBL/GenBank/DDBJ whole genome shotgun (WGS) entry which is preliminary data.</text>
</comment>
<sequence>MANEYLDDTLHEIGLITKKVQAEFGRLSAGQLNWKPAEDSWSISQCLDHIIKTNHQYFPVFEAVSQGRKKRTIWEMLPVLPGFWGRMMLKALSSTSKKYKSPAIFRPSVSNIPDSIVADFVRHQQNLTRLIKATDHVNHEKTIVTSPASFLITYTLKDCINICAVHEERHFLQAKRVMKQKGFPGQPVTA</sequence>
<dbReference type="Proteomes" id="UP000321532">
    <property type="component" value="Unassembled WGS sequence"/>
</dbReference>
<evidence type="ECO:0000313" key="2">
    <source>
        <dbReference type="EMBL" id="GEO05677.1"/>
    </source>
</evidence>
<keyword evidence="3" id="KW-1185">Reference proteome</keyword>
<reference evidence="2 3" key="1">
    <citation type="submission" date="2019-07" db="EMBL/GenBank/DDBJ databases">
        <title>Whole genome shotgun sequence of Adhaeribacter aerolatus NBRC 106133.</title>
        <authorList>
            <person name="Hosoyama A."/>
            <person name="Uohara A."/>
            <person name="Ohji S."/>
            <person name="Ichikawa N."/>
        </authorList>
    </citation>
    <scope>NUCLEOTIDE SEQUENCE [LARGE SCALE GENOMIC DNA]</scope>
    <source>
        <strain evidence="2 3">NBRC 106133</strain>
    </source>
</reference>
<dbReference type="RefSeq" id="WP_146900191.1">
    <property type="nucleotide sequence ID" value="NZ_BJYS01000026.1"/>
</dbReference>